<protein>
    <submittedName>
        <fullName evidence="1">Uncharacterized protein</fullName>
    </submittedName>
</protein>
<dbReference type="AlphaFoldDB" id="A0AAW1PVU5"/>
<dbReference type="PANTHER" id="PTHR28653">
    <property type="match status" value="1"/>
</dbReference>
<name>A0AAW1PVU5_9CHLO</name>
<dbReference type="SUPFAM" id="SSF52540">
    <property type="entry name" value="P-loop containing nucleoside triphosphate hydrolases"/>
    <property type="match status" value="1"/>
</dbReference>
<dbReference type="Gene3D" id="3.40.50.300">
    <property type="entry name" value="P-loop containing nucleotide triphosphate hydrolases"/>
    <property type="match status" value="1"/>
</dbReference>
<dbReference type="Proteomes" id="UP001489004">
    <property type="component" value="Unassembled WGS sequence"/>
</dbReference>
<gene>
    <name evidence="1" type="ORF">WJX72_000412</name>
</gene>
<evidence type="ECO:0000313" key="2">
    <source>
        <dbReference type="Proteomes" id="UP001489004"/>
    </source>
</evidence>
<dbReference type="GO" id="GO:0003697">
    <property type="term" value="F:single-stranded DNA binding"/>
    <property type="evidence" value="ECO:0007669"/>
    <property type="project" value="TreeGrafter"/>
</dbReference>
<proteinExistence type="predicted"/>
<dbReference type="GO" id="GO:0000724">
    <property type="term" value="P:double-strand break repair via homologous recombination"/>
    <property type="evidence" value="ECO:0007669"/>
    <property type="project" value="TreeGrafter"/>
</dbReference>
<dbReference type="InterPro" id="IPR027417">
    <property type="entry name" value="P-loop_NTPase"/>
</dbReference>
<sequence length="241" mass="26095">MPYHLSSFISARLSPGLQSQLSQLPGFPASLTHCLLAGPERSGKTSILFHFAYTLAAAGKQVGFLCKRSKLEQVPPLLPLGANAQDAAWQNINLRYLDTAADLQKYAACIHLSPNPPQALIVDDLSEFIVARPGERAHDQEIVKTLAFLHEAARCASPGQAEPCLLLVSDLSGAEGPRALYLYQRWLPLIIHIRPAEGGLVLGLLPQVAELHAVPVKCMAQLHFCLAGQSALSLEYMTFPS</sequence>
<keyword evidence="2" id="KW-1185">Reference proteome</keyword>
<accession>A0AAW1PVU5</accession>
<dbReference type="EMBL" id="JALJOR010000007">
    <property type="protein sequence ID" value="KAK9814083.1"/>
    <property type="molecule type" value="Genomic_DNA"/>
</dbReference>
<evidence type="ECO:0000313" key="1">
    <source>
        <dbReference type="EMBL" id="KAK9814083.1"/>
    </source>
</evidence>
<dbReference type="GO" id="GO:0097196">
    <property type="term" value="C:Shu complex"/>
    <property type="evidence" value="ECO:0007669"/>
    <property type="project" value="TreeGrafter"/>
</dbReference>
<organism evidence="1 2">
    <name type="scientific">[Myrmecia] bisecta</name>
    <dbReference type="NCBI Taxonomy" id="41462"/>
    <lineage>
        <taxon>Eukaryota</taxon>
        <taxon>Viridiplantae</taxon>
        <taxon>Chlorophyta</taxon>
        <taxon>core chlorophytes</taxon>
        <taxon>Trebouxiophyceae</taxon>
        <taxon>Trebouxiales</taxon>
        <taxon>Trebouxiaceae</taxon>
        <taxon>Myrmecia</taxon>
    </lineage>
</organism>
<comment type="caution">
    <text evidence="1">The sequence shown here is derived from an EMBL/GenBank/DDBJ whole genome shotgun (WGS) entry which is preliminary data.</text>
</comment>
<dbReference type="PANTHER" id="PTHR28653:SF1">
    <property type="entry name" value="ATPASE SWSAP1"/>
    <property type="match status" value="1"/>
</dbReference>
<reference evidence="1 2" key="1">
    <citation type="journal article" date="2024" name="Nat. Commun.">
        <title>Phylogenomics reveals the evolutionary origins of lichenization in chlorophyte algae.</title>
        <authorList>
            <person name="Puginier C."/>
            <person name="Libourel C."/>
            <person name="Otte J."/>
            <person name="Skaloud P."/>
            <person name="Haon M."/>
            <person name="Grisel S."/>
            <person name="Petersen M."/>
            <person name="Berrin J.G."/>
            <person name="Delaux P.M."/>
            <person name="Dal Grande F."/>
            <person name="Keller J."/>
        </authorList>
    </citation>
    <scope>NUCLEOTIDE SEQUENCE [LARGE SCALE GENOMIC DNA]</scope>
    <source>
        <strain evidence="1 2">SAG 2043</strain>
    </source>
</reference>